<evidence type="ECO:0000259" key="1">
    <source>
        <dbReference type="Pfam" id="PF21956"/>
    </source>
</evidence>
<dbReference type="STRING" id="1685010.A0O34_07320"/>
<dbReference type="EMBL" id="CP015199">
    <property type="protein sequence ID" value="ANF50337.1"/>
    <property type="molecule type" value="Genomic_DNA"/>
</dbReference>
<dbReference type="KEGG" id="chh:A0O34_07320"/>
<organism evidence="2 3">
    <name type="scientific">Chryseobacterium glaciei</name>
    <dbReference type="NCBI Taxonomy" id="1685010"/>
    <lineage>
        <taxon>Bacteria</taxon>
        <taxon>Pseudomonadati</taxon>
        <taxon>Bacteroidota</taxon>
        <taxon>Flavobacteriia</taxon>
        <taxon>Flavobacteriales</taxon>
        <taxon>Weeksellaceae</taxon>
        <taxon>Chryseobacterium group</taxon>
        <taxon>Chryseobacterium</taxon>
    </lineage>
</organism>
<keyword evidence="3" id="KW-1185">Reference proteome</keyword>
<gene>
    <name evidence="2" type="ORF">A0O34_07320</name>
</gene>
<dbReference type="InterPro" id="IPR053830">
    <property type="entry name" value="DUF6922"/>
</dbReference>
<evidence type="ECO:0000313" key="3">
    <source>
        <dbReference type="Proteomes" id="UP000077824"/>
    </source>
</evidence>
<dbReference type="Pfam" id="PF21956">
    <property type="entry name" value="DUF6922"/>
    <property type="match status" value="1"/>
</dbReference>
<reference evidence="2 3" key="1">
    <citation type="submission" date="2016-04" db="EMBL/GenBank/DDBJ databases">
        <title>Complete Genome Sequence of Chryseobacterium sp. IHBB 10212.</title>
        <authorList>
            <person name="Pal M."/>
            <person name="Swarnkar M.K."/>
            <person name="Kaushal K."/>
            <person name="Chhibber S."/>
            <person name="Singh A.K."/>
            <person name="Gulati A."/>
        </authorList>
    </citation>
    <scope>NUCLEOTIDE SEQUENCE [LARGE SCALE GENOMIC DNA]</scope>
    <source>
        <strain evidence="2 3">IHBB 10212</strain>
    </source>
</reference>
<sequence>MIQEKYTNLHPKFFWDFRFDEIKWEAYKMVIARIVKRGGQEEIDEIIRFYVHEKVIRTIRDEIHFLPSNAIDRALKFFPQLKK</sequence>
<accession>A0A172XTI9</accession>
<dbReference type="AlphaFoldDB" id="A0A172XTI9"/>
<protein>
    <recommendedName>
        <fullName evidence="1">DUF6922 domain-containing protein</fullName>
    </recommendedName>
</protein>
<evidence type="ECO:0000313" key="2">
    <source>
        <dbReference type="EMBL" id="ANF50337.1"/>
    </source>
</evidence>
<dbReference type="Proteomes" id="UP000077824">
    <property type="component" value="Chromosome"/>
</dbReference>
<name>A0A172XTI9_9FLAO</name>
<feature type="domain" description="DUF6922" evidence="1">
    <location>
        <begin position="9"/>
        <end position="59"/>
    </location>
</feature>
<proteinExistence type="predicted"/>